<evidence type="ECO:0000313" key="2">
    <source>
        <dbReference type="EMBL" id="KAH9377925.1"/>
    </source>
</evidence>
<gene>
    <name evidence="2" type="ORF">HPB48_013925</name>
</gene>
<dbReference type="AlphaFoldDB" id="A0A9J6GR12"/>
<comment type="caution">
    <text evidence="2">The sequence shown here is derived from an EMBL/GenBank/DDBJ whole genome shotgun (WGS) entry which is preliminary data.</text>
</comment>
<dbReference type="Pfam" id="PF25298">
    <property type="entry name" value="Baculo_FP_2nd"/>
    <property type="match status" value="1"/>
</dbReference>
<accession>A0A9J6GR12</accession>
<dbReference type="EMBL" id="JABSTR010000008">
    <property type="protein sequence ID" value="KAH9377925.1"/>
    <property type="molecule type" value="Genomic_DNA"/>
</dbReference>
<dbReference type="VEuPathDB" id="VectorBase:HLOH_056809"/>
<dbReference type="Proteomes" id="UP000821853">
    <property type="component" value="Unassembled WGS sequence"/>
</dbReference>
<feature type="domain" description="FP protein C-terminal" evidence="1">
    <location>
        <begin position="21"/>
        <end position="73"/>
    </location>
</feature>
<dbReference type="InterPro" id="IPR057251">
    <property type="entry name" value="FP_C"/>
</dbReference>
<protein>
    <recommendedName>
        <fullName evidence="1">FP protein C-terminal domain-containing protein</fullName>
    </recommendedName>
</protein>
<evidence type="ECO:0000259" key="1">
    <source>
        <dbReference type="Pfam" id="PF25298"/>
    </source>
</evidence>
<evidence type="ECO:0000313" key="3">
    <source>
        <dbReference type="Proteomes" id="UP000821853"/>
    </source>
</evidence>
<name>A0A9J6GR12_HAELO</name>
<sequence length="73" mass="8819">MEARSRLRAKEPDMRFFDNLTPWNKRLLWLARARAEEVGYRFAWQNNGHVLVRKDEGDKVIRIQDECDLEKMV</sequence>
<keyword evidence="3" id="KW-1185">Reference proteome</keyword>
<reference evidence="2 3" key="1">
    <citation type="journal article" date="2020" name="Cell">
        <title>Large-Scale Comparative Analyses of Tick Genomes Elucidate Their Genetic Diversity and Vector Capacities.</title>
        <authorList>
            <consortium name="Tick Genome and Microbiome Consortium (TIGMIC)"/>
            <person name="Jia N."/>
            <person name="Wang J."/>
            <person name="Shi W."/>
            <person name="Du L."/>
            <person name="Sun Y."/>
            <person name="Zhan W."/>
            <person name="Jiang J.F."/>
            <person name="Wang Q."/>
            <person name="Zhang B."/>
            <person name="Ji P."/>
            <person name="Bell-Sakyi L."/>
            <person name="Cui X.M."/>
            <person name="Yuan T.T."/>
            <person name="Jiang B.G."/>
            <person name="Yang W.F."/>
            <person name="Lam T.T."/>
            <person name="Chang Q.C."/>
            <person name="Ding S.J."/>
            <person name="Wang X.J."/>
            <person name="Zhu J.G."/>
            <person name="Ruan X.D."/>
            <person name="Zhao L."/>
            <person name="Wei J.T."/>
            <person name="Ye R.Z."/>
            <person name="Que T.C."/>
            <person name="Du C.H."/>
            <person name="Zhou Y.H."/>
            <person name="Cheng J.X."/>
            <person name="Dai P.F."/>
            <person name="Guo W.B."/>
            <person name="Han X.H."/>
            <person name="Huang E.J."/>
            <person name="Li L.F."/>
            <person name="Wei W."/>
            <person name="Gao Y.C."/>
            <person name="Liu J.Z."/>
            <person name="Shao H.Z."/>
            <person name="Wang X."/>
            <person name="Wang C.C."/>
            <person name="Yang T.C."/>
            <person name="Huo Q.B."/>
            <person name="Li W."/>
            <person name="Chen H.Y."/>
            <person name="Chen S.E."/>
            <person name="Zhou L.G."/>
            <person name="Ni X.B."/>
            <person name="Tian J.H."/>
            <person name="Sheng Y."/>
            <person name="Liu T."/>
            <person name="Pan Y.S."/>
            <person name="Xia L.Y."/>
            <person name="Li J."/>
            <person name="Zhao F."/>
            <person name="Cao W.C."/>
        </authorList>
    </citation>
    <scope>NUCLEOTIDE SEQUENCE [LARGE SCALE GENOMIC DNA]</scope>
    <source>
        <strain evidence="2">HaeL-2018</strain>
    </source>
</reference>
<proteinExistence type="predicted"/>
<dbReference type="OrthoDB" id="6514047at2759"/>
<organism evidence="2 3">
    <name type="scientific">Haemaphysalis longicornis</name>
    <name type="common">Bush tick</name>
    <dbReference type="NCBI Taxonomy" id="44386"/>
    <lineage>
        <taxon>Eukaryota</taxon>
        <taxon>Metazoa</taxon>
        <taxon>Ecdysozoa</taxon>
        <taxon>Arthropoda</taxon>
        <taxon>Chelicerata</taxon>
        <taxon>Arachnida</taxon>
        <taxon>Acari</taxon>
        <taxon>Parasitiformes</taxon>
        <taxon>Ixodida</taxon>
        <taxon>Ixodoidea</taxon>
        <taxon>Ixodidae</taxon>
        <taxon>Haemaphysalinae</taxon>
        <taxon>Haemaphysalis</taxon>
    </lineage>
</organism>